<accession>A0A8K0SGD5</accession>
<organism evidence="2 3">
    <name type="scientific">Stachybotrys elegans</name>
    <dbReference type="NCBI Taxonomy" id="80388"/>
    <lineage>
        <taxon>Eukaryota</taxon>
        <taxon>Fungi</taxon>
        <taxon>Dikarya</taxon>
        <taxon>Ascomycota</taxon>
        <taxon>Pezizomycotina</taxon>
        <taxon>Sordariomycetes</taxon>
        <taxon>Hypocreomycetidae</taxon>
        <taxon>Hypocreales</taxon>
        <taxon>Stachybotryaceae</taxon>
        <taxon>Stachybotrys</taxon>
    </lineage>
</organism>
<dbReference type="AlphaFoldDB" id="A0A8K0SGD5"/>
<name>A0A8K0SGD5_9HYPO</name>
<keyword evidence="3" id="KW-1185">Reference proteome</keyword>
<keyword evidence="1" id="KW-0732">Signal</keyword>
<feature type="chain" id="PRO_5035445893" evidence="1">
    <location>
        <begin position="21"/>
        <end position="197"/>
    </location>
</feature>
<dbReference type="EMBL" id="JAGPNK010000011">
    <property type="protein sequence ID" value="KAH7311491.1"/>
    <property type="molecule type" value="Genomic_DNA"/>
</dbReference>
<proteinExistence type="predicted"/>
<sequence>MTSIVNILSLLAAIPTPTPAPAPALNPSPDGRECGSVNVFYTGFPPYHPLVIDQGWDPVRVEYGLRNNTVAMVNAGYNVHVVWAGTEVPIPTLEDRLAESGVDFDLLGIGYGIRGATLPPVVERLEDLIDMYHRKLPSTPIVFNYNPESFMWSLNHRLPMREDCEAAKKPGKLIGYEEICDSRCDHEDGSESYKEEL</sequence>
<evidence type="ECO:0000313" key="3">
    <source>
        <dbReference type="Proteomes" id="UP000813444"/>
    </source>
</evidence>
<gene>
    <name evidence="2" type="ORF">B0I35DRAFT_438176</name>
</gene>
<reference evidence="2" key="1">
    <citation type="journal article" date="2021" name="Nat. Commun.">
        <title>Genetic determinants of endophytism in the Arabidopsis root mycobiome.</title>
        <authorList>
            <person name="Mesny F."/>
            <person name="Miyauchi S."/>
            <person name="Thiergart T."/>
            <person name="Pickel B."/>
            <person name="Atanasova L."/>
            <person name="Karlsson M."/>
            <person name="Huettel B."/>
            <person name="Barry K.W."/>
            <person name="Haridas S."/>
            <person name="Chen C."/>
            <person name="Bauer D."/>
            <person name="Andreopoulos W."/>
            <person name="Pangilinan J."/>
            <person name="LaButti K."/>
            <person name="Riley R."/>
            <person name="Lipzen A."/>
            <person name="Clum A."/>
            <person name="Drula E."/>
            <person name="Henrissat B."/>
            <person name="Kohler A."/>
            <person name="Grigoriev I.V."/>
            <person name="Martin F.M."/>
            <person name="Hacquard S."/>
        </authorList>
    </citation>
    <scope>NUCLEOTIDE SEQUENCE</scope>
    <source>
        <strain evidence="2">MPI-CAGE-CH-0235</strain>
    </source>
</reference>
<dbReference type="Proteomes" id="UP000813444">
    <property type="component" value="Unassembled WGS sequence"/>
</dbReference>
<feature type="signal peptide" evidence="1">
    <location>
        <begin position="1"/>
        <end position="20"/>
    </location>
</feature>
<evidence type="ECO:0000313" key="2">
    <source>
        <dbReference type="EMBL" id="KAH7311491.1"/>
    </source>
</evidence>
<dbReference type="OrthoDB" id="5144552at2759"/>
<evidence type="ECO:0000256" key="1">
    <source>
        <dbReference type="SAM" id="SignalP"/>
    </source>
</evidence>
<comment type="caution">
    <text evidence="2">The sequence shown here is derived from an EMBL/GenBank/DDBJ whole genome shotgun (WGS) entry which is preliminary data.</text>
</comment>
<protein>
    <submittedName>
        <fullName evidence="2">Uncharacterized protein</fullName>
    </submittedName>
</protein>